<feature type="domain" description="EF-hand" evidence="1">
    <location>
        <begin position="53"/>
        <end position="86"/>
    </location>
</feature>
<evidence type="ECO:0000259" key="1">
    <source>
        <dbReference type="Pfam" id="PF09068"/>
    </source>
</evidence>
<reference evidence="2" key="1">
    <citation type="journal article" date="2023" name="PLoS Negl. Trop. Dis.">
        <title>A genome sequence for Biomphalaria pfeifferi, the major vector snail for the human-infecting parasite Schistosoma mansoni.</title>
        <authorList>
            <person name="Bu L."/>
            <person name="Lu L."/>
            <person name="Laidemitt M.R."/>
            <person name="Zhang S.M."/>
            <person name="Mutuku M."/>
            <person name="Mkoji G."/>
            <person name="Steinauer M."/>
            <person name="Loker E.S."/>
        </authorList>
    </citation>
    <scope>NUCLEOTIDE SEQUENCE</scope>
    <source>
        <strain evidence="2">KasaAsao</strain>
    </source>
</reference>
<keyword evidence="3" id="KW-1185">Reference proteome</keyword>
<dbReference type="InterPro" id="IPR015153">
    <property type="entry name" value="EF-hand_dom_typ1"/>
</dbReference>
<comment type="caution">
    <text evidence="2">The sequence shown here is derived from an EMBL/GenBank/DDBJ whole genome shotgun (WGS) entry which is preliminary data.</text>
</comment>
<proteinExistence type="predicted"/>
<feature type="non-terminal residue" evidence="2">
    <location>
        <position position="1"/>
    </location>
</feature>
<name>A0AAD8CBK6_BIOPF</name>
<dbReference type="Gene3D" id="6.10.140.70">
    <property type="match status" value="1"/>
</dbReference>
<dbReference type="Pfam" id="PF09068">
    <property type="entry name" value="EF-hand_2"/>
    <property type="match status" value="1"/>
</dbReference>
<protein>
    <submittedName>
        <fullName evidence="2">Dystrobrevin beta</fullName>
    </submittedName>
</protein>
<sequence length="86" mass="9969">METLSVNQYRFANVISDINKELQDRGYLTEDDAGISMSVEMTCTVPKAKAQLRQLMSEMRAQNYDVIIFATYRTACKLRFIQKQTH</sequence>
<evidence type="ECO:0000313" key="2">
    <source>
        <dbReference type="EMBL" id="KAK0069673.1"/>
    </source>
</evidence>
<gene>
    <name evidence="2" type="ORF">Bpfe_000850</name>
</gene>
<reference evidence="2" key="2">
    <citation type="submission" date="2023-04" db="EMBL/GenBank/DDBJ databases">
        <authorList>
            <person name="Bu L."/>
            <person name="Lu L."/>
            <person name="Laidemitt M.R."/>
            <person name="Zhang S.M."/>
            <person name="Mutuku M."/>
            <person name="Mkoji G."/>
            <person name="Steinauer M."/>
            <person name="Loker E.S."/>
        </authorList>
    </citation>
    <scope>NUCLEOTIDE SEQUENCE</scope>
    <source>
        <strain evidence="2">KasaAsao</strain>
        <tissue evidence="2">Whole Snail</tissue>
    </source>
</reference>
<organism evidence="2 3">
    <name type="scientific">Biomphalaria pfeifferi</name>
    <name type="common">Bloodfluke planorb</name>
    <name type="synonym">Freshwater snail</name>
    <dbReference type="NCBI Taxonomy" id="112525"/>
    <lineage>
        <taxon>Eukaryota</taxon>
        <taxon>Metazoa</taxon>
        <taxon>Spiralia</taxon>
        <taxon>Lophotrochozoa</taxon>
        <taxon>Mollusca</taxon>
        <taxon>Gastropoda</taxon>
        <taxon>Heterobranchia</taxon>
        <taxon>Euthyneura</taxon>
        <taxon>Panpulmonata</taxon>
        <taxon>Hygrophila</taxon>
        <taxon>Lymnaeoidea</taxon>
        <taxon>Planorbidae</taxon>
        <taxon>Biomphalaria</taxon>
    </lineage>
</organism>
<dbReference type="Proteomes" id="UP001233172">
    <property type="component" value="Unassembled WGS sequence"/>
</dbReference>
<dbReference type="EMBL" id="JASAOG010000002">
    <property type="protein sequence ID" value="KAK0069673.1"/>
    <property type="molecule type" value="Genomic_DNA"/>
</dbReference>
<dbReference type="AlphaFoldDB" id="A0AAD8CBK6"/>
<accession>A0AAD8CBK6</accession>
<evidence type="ECO:0000313" key="3">
    <source>
        <dbReference type="Proteomes" id="UP001233172"/>
    </source>
</evidence>